<dbReference type="Proteomes" id="UP000271241">
    <property type="component" value="Unassembled WGS sequence"/>
</dbReference>
<proteinExistence type="predicted"/>
<evidence type="ECO:0000256" key="1">
    <source>
        <dbReference type="SAM" id="MobiDB-lite"/>
    </source>
</evidence>
<evidence type="ECO:0000313" key="3">
    <source>
        <dbReference type="Proteomes" id="UP000271241"/>
    </source>
</evidence>
<gene>
    <name evidence="2" type="ORF">THASP1DRAFT_31302</name>
</gene>
<name>A0A4P9XNQ9_9FUNG</name>
<dbReference type="AlphaFoldDB" id="A0A4P9XNQ9"/>
<feature type="region of interest" description="Disordered" evidence="1">
    <location>
        <begin position="169"/>
        <end position="189"/>
    </location>
</feature>
<accession>A0A4P9XNQ9</accession>
<protein>
    <submittedName>
        <fullName evidence="2">Uncharacterized protein</fullName>
    </submittedName>
</protein>
<organism evidence="2 3">
    <name type="scientific">Thamnocephalis sphaerospora</name>
    <dbReference type="NCBI Taxonomy" id="78915"/>
    <lineage>
        <taxon>Eukaryota</taxon>
        <taxon>Fungi</taxon>
        <taxon>Fungi incertae sedis</taxon>
        <taxon>Zoopagomycota</taxon>
        <taxon>Zoopagomycotina</taxon>
        <taxon>Zoopagomycetes</taxon>
        <taxon>Zoopagales</taxon>
        <taxon>Sigmoideomycetaceae</taxon>
        <taxon>Thamnocephalis</taxon>
    </lineage>
</organism>
<evidence type="ECO:0000313" key="2">
    <source>
        <dbReference type="EMBL" id="RKP06880.1"/>
    </source>
</evidence>
<reference evidence="3" key="1">
    <citation type="journal article" date="2018" name="Nat. Microbiol.">
        <title>Leveraging single-cell genomics to expand the fungal tree of life.</title>
        <authorList>
            <person name="Ahrendt S.R."/>
            <person name="Quandt C.A."/>
            <person name="Ciobanu D."/>
            <person name="Clum A."/>
            <person name="Salamov A."/>
            <person name="Andreopoulos B."/>
            <person name="Cheng J.F."/>
            <person name="Woyke T."/>
            <person name="Pelin A."/>
            <person name="Henrissat B."/>
            <person name="Reynolds N.K."/>
            <person name="Benny G.L."/>
            <person name="Smith M.E."/>
            <person name="James T.Y."/>
            <person name="Grigoriev I.V."/>
        </authorList>
    </citation>
    <scope>NUCLEOTIDE SEQUENCE [LARGE SCALE GENOMIC DNA]</scope>
    <source>
        <strain evidence="3">RSA 1356</strain>
    </source>
</reference>
<dbReference type="EMBL" id="KZ992800">
    <property type="protein sequence ID" value="RKP06880.1"/>
    <property type="molecule type" value="Genomic_DNA"/>
</dbReference>
<dbReference type="OrthoDB" id="5593632at2759"/>
<keyword evidence="3" id="KW-1185">Reference proteome</keyword>
<sequence>MFWTRMHTERRLTGCEDVEFSKGGELQDFVSHAELDLSLFNPWYIRAAAPWGGMYWRPGGEGSVYMALLPKERQQHLRMIRLSIPDRVRIARHNTPNFFTGLEYATMLTPSNERNAKLLAWKVSDVDTAGSAYLENAACWSMVGVQGTPTVYGHWLACISASRPASFIERQNSGTESEHTDSTSNASHYPVRGNRLSHITLVRLDLPSTIGPFQPFAAPENSGMYLQGGSSNYHLHAVDQESVDLFLYGLNPKERSFRWRLIRVRISNTDKEGEAETGFRTTLSIRAEGQMSLSTNVARYVFRSKRLSSNRVLVHGLNLFETADYLAVIDLDPSANPNEFVWKQSYGYPKMPQVADGMLIGNPTRYPGAVAAEDAVSIDLLDVDTGQKLGKLKSKGLRKIVSVLGRTVLLYHADKDGASSCALCTLPPLSKTSHQLLKLRSKSLAPLDATSSPASDEEVSSAGTSECVIIPSHVPDDQMPTADGQAIVPVSPGNPFVLKSRRVMKSYGECRWQASESGVFADVHIGQSILTGEGKIAPLYIYPYAFHEKKTC</sequence>